<dbReference type="EnsemblPlants" id="Pp3c13_12410V3.1">
    <property type="protein sequence ID" value="PAC:32930923.CDS.1"/>
    <property type="gene ID" value="Pp3c13_12410"/>
</dbReference>
<keyword evidence="3" id="KW-1185">Reference proteome</keyword>
<evidence type="ECO:0000313" key="2">
    <source>
        <dbReference type="EnsemblPlants" id="PAC:32930923.CDS.1"/>
    </source>
</evidence>
<gene>
    <name evidence="1" type="ORF">PHYPA_017277</name>
</gene>
<dbReference type="Gramene" id="Pp3c13_12410V3.2">
    <property type="protein sequence ID" value="PAC:32930924.CDS.1"/>
    <property type="gene ID" value="Pp3c13_12410"/>
</dbReference>
<reference evidence="1 3" key="1">
    <citation type="journal article" date="2008" name="Science">
        <title>The Physcomitrella genome reveals evolutionary insights into the conquest of land by plants.</title>
        <authorList>
            <person name="Rensing S."/>
            <person name="Lang D."/>
            <person name="Zimmer A."/>
            <person name="Terry A."/>
            <person name="Salamov A."/>
            <person name="Shapiro H."/>
            <person name="Nishiyama T."/>
            <person name="Perroud P.-F."/>
            <person name="Lindquist E."/>
            <person name="Kamisugi Y."/>
            <person name="Tanahashi T."/>
            <person name="Sakakibara K."/>
            <person name="Fujita T."/>
            <person name="Oishi K."/>
            <person name="Shin-I T."/>
            <person name="Kuroki Y."/>
            <person name="Toyoda A."/>
            <person name="Suzuki Y."/>
            <person name="Hashimoto A."/>
            <person name="Yamaguchi K."/>
            <person name="Sugano A."/>
            <person name="Kohara Y."/>
            <person name="Fujiyama A."/>
            <person name="Anterola A."/>
            <person name="Aoki S."/>
            <person name="Ashton N."/>
            <person name="Barbazuk W.B."/>
            <person name="Barker E."/>
            <person name="Bennetzen J."/>
            <person name="Bezanilla M."/>
            <person name="Blankenship R."/>
            <person name="Cho S.H."/>
            <person name="Dutcher S."/>
            <person name="Estelle M."/>
            <person name="Fawcett J.A."/>
            <person name="Gundlach H."/>
            <person name="Hanada K."/>
            <person name="Heyl A."/>
            <person name="Hicks K.A."/>
            <person name="Hugh J."/>
            <person name="Lohr M."/>
            <person name="Mayer K."/>
            <person name="Melkozernov A."/>
            <person name="Murata T."/>
            <person name="Nelson D."/>
            <person name="Pils B."/>
            <person name="Prigge M."/>
            <person name="Reiss B."/>
            <person name="Renner T."/>
            <person name="Rombauts S."/>
            <person name="Rushton P."/>
            <person name="Sanderfoot A."/>
            <person name="Schween G."/>
            <person name="Shiu S.-H."/>
            <person name="Stueber K."/>
            <person name="Theodoulou F.L."/>
            <person name="Tu H."/>
            <person name="Van de Peer Y."/>
            <person name="Verrier P.J."/>
            <person name="Waters E."/>
            <person name="Wood A."/>
            <person name="Yang L."/>
            <person name="Cove D."/>
            <person name="Cuming A."/>
            <person name="Hasebe M."/>
            <person name="Lucas S."/>
            <person name="Mishler D.B."/>
            <person name="Reski R."/>
            <person name="Grigoriev I."/>
            <person name="Quatrano R.S."/>
            <person name="Boore J.L."/>
        </authorList>
    </citation>
    <scope>NUCLEOTIDE SEQUENCE [LARGE SCALE GENOMIC DNA]</scope>
    <source>
        <strain evidence="2 3">cv. Gransden 2004</strain>
    </source>
</reference>
<dbReference type="Proteomes" id="UP000006727">
    <property type="component" value="Chromosome 13"/>
</dbReference>
<sequence length="102" mass="12212">MTVYRNVVRITSNWRLGNTLRRMFLIQNYTRAWKPHARRRSCGTLVFISNGEKRECAKWVWSGRWDPKTVTRPPGRWEGGDTVVYDPHPWHLYFHPSNLKLT</sequence>
<dbReference type="InParanoid" id="A0A2K1JLM6"/>
<reference evidence="1 3" key="2">
    <citation type="journal article" date="2018" name="Plant J.">
        <title>The Physcomitrella patens chromosome-scale assembly reveals moss genome structure and evolution.</title>
        <authorList>
            <person name="Lang D."/>
            <person name="Ullrich K.K."/>
            <person name="Murat F."/>
            <person name="Fuchs J."/>
            <person name="Jenkins J."/>
            <person name="Haas F.B."/>
            <person name="Piednoel M."/>
            <person name="Gundlach H."/>
            <person name="Van Bel M."/>
            <person name="Meyberg R."/>
            <person name="Vives C."/>
            <person name="Morata J."/>
            <person name="Symeonidi A."/>
            <person name="Hiss M."/>
            <person name="Muchero W."/>
            <person name="Kamisugi Y."/>
            <person name="Saleh O."/>
            <person name="Blanc G."/>
            <person name="Decker E.L."/>
            <person name="van Gessel N."/>
            <person name="Grimwood J."/>
            <person name="Hayes R.D."/>
            <person name="Graham S.W."/>
            <person name="Gunter L.E."/>
            <person name="McDaniel S.F."/>
            <person name="Hoernstein S.N.W."/>
            <person name="Larsson A."/>
            <person name="Li F.W."/>
            <person name="Perroud P.F."/>
            <person name="Phillips J."/>
            <person name="Ranjan P."/>
            <person name="Rokshar D.S."/>
            <person name="Rothfels C.J."/>
            <person name="Schneider L."/>
            <person name="Shu S."/>
            <person name="Stevenson D.W."/>
            <person name="Thummler F."/>
            <person name="Tillich M."/>
            <person name="Villarreal Aguilar J.C."/>
            <person name="Widiez T."/>
            <person name="Wong G.K."/>
            <person name="Wymore A."/>
            <person name="Zhang Y."/>
            <person name="Zimmer A.D."/>
            <person name="Quatrano R.S."/>
            <person name="Mayer K.F.X."/>
            <person name="Goodstein D."/>
            <person name="Casacuberta J.M."/>
            <person name="Vandepoele K."/>
            <person name="Reski R."/>
            <person name="Cuming A.C."/>
            <person name="Tuskan G.A."/>
            <person name="Maumus F."/>
            <person name="Salse J."/>
            <person name="Schmutz J."/>
            <person name="Rensing S.A."/>
        </authorList>
    </citation>
    <scope>NUCLEOTIDE SEQUENCE [LARGE SCALE GENOMIC DNA]</scope>
    <source>
        <strain evidence="2 3">cv. Gransden 2004</strain>
    </source>
</reference>
<dbReference type="AlphaFoldDB" id="A0A2K1JLM6"/>
<accession>A0A2K1JLM6</accession>
<organism evidence="1">
    <name type="scientific">Physcomitrium patens</name>
    <name type="common">Spreading-leaved earth moss</name>
    <name type="synonym">Physcomitrella patens</name>
    <dbReference type="NCBI Taxonomy" id="3218"/>
    <lineage>
        <taxon>Eukaryota</taxon>
        <taxon>Viridiplantae</taxon>
        <taxon>Streptophyta</taxon>
        <taxon>Embryophyta</taxon>
        <taxon>Bryophyta</taxon>
        <taxon>Bryophytina</taxon>
        <taxon>Bryopsida</taxon>
        <taxon>Funariidae</taxon>
        <taxon>Funariales</taxon>
        <taxon>Funariaceae</taxon>
        <taxon>Physcomitrium</taxon>
    </lineage>
</organism>
<reference evidence="2" key="3">
    <citation type="submission" date="2020-12" db="UniProtKB">
        <authorList>
            <consortium name="EnsemblPlants"/>
        </authorList>
    </citation>
    <scope>IDENTIFICATION</scope>
</reference>
<name>A0A2K1JLM6_PHYPA</name>
<dbReference type="Gramene" id="Pp3c13_12410V3.1">
    <property type="protein sequence ID" value="PAC:32930923.CDS.1"/>
    <property type="gene ID" value="Pp3c13_12410"/>
</dbReference>
<evidence type="ECO:0000313" key="3">
    <source>
        <dbReference type="Proteomes" id="UP000006727"/>
    </source>
</evidence>
<dbReference type="EnsemblPlants" id="Pp3c13_12410V3.2">
    <property type="protein sequence ID" value="PAC:32930924.CDS.1"/>
    <property type="gene ID" value="Pp3c13_12410"/>
</dbReference>
<dbReference type="EMBL" id="ABEU02000013">
    <property type="protein sequence ID" value="PNR42448.1"/>
    <property type="molecule type" value="Genomic_DNA"/>
</dbReference>
<evidence type="ECO:0000313" key="1">
    <source>
        <dbReference type="EMBL" id="PNR42448.1"/>
    </source>
</evidence>
<dbReference type="PaxDb" id="3218-PP1S5_173V6.1"/>
<protein>
    <submittedName>
        <fullName evidence="1 2">Uncharacterized protein</fullName>
    </submittedName>
</protein>
<proteinExistence type="predicted"/>